<organism evidence="1 2">
    <name type="scientific">Meloidogyne enterolobii</name>
    <name type="common">Root-knot nematode worm</name>
    <name type="synonym">Meloidogyne mayaguensis</name>
    <dbReference type="NCBI Taxonomy" id="390850"/>
    <lineage>
        <taxon>Eukaryota</taxon>
        <taxon>Metazoa</taxon>
        <taxon>Ecdysozoa</taxon>
        <taxon>Nematoda</taxon>
        <taxon>Chromadorea</taxon>
        <taxon>Rhabditida</taxon>
        <taxon>Tylenchina</taxon>
        <taxon>Tylenchomorpha</taxon>
        <taxon>Tylenchoidea</taxon>
        <taxon>Meloidogynidae</taxon>
        <taxon>Meloidogyninae</taxon>
        <taxon>Meloidogyne</taxon>
    </lineage>
</organism>
<dbReference type="Proteomes" id="UP000580250">
    <property type="component" value="Unassembled WGS sequence"/>
</dbReference>
<dbReference type="AlphaFoldDB" id="A0A6V7U7F3"/>
<sequence length="59" mass="7169">MIFQNNSIIEQCSIIRQPFKKEQIFFDQFSIPMEDQNYLLTIQNFSHHQTKRTTIFCNI</sequence>
<protein>
    <submittedName>
        <fullName evidence="1">Uncharacterized protein</fullName>
    </submittedName>
</protein>
<proteinExistence type="predicted"/>
<evidence type="ECO:0000313" key="1">
    <source>
        <dbReference type="EMBL" id="CAD2148437.1"/>
    </source>
</evidence>
<gene>
    <name evidence="1" type="ORF">MENT_LOCUS9333</name>
</gene>
<comment type="caution">
    <text evidence="1">The sequence shown here is derived from an EMBL/GenBank/DDBJ whole genome shotgun (WGS) entry which is preliminary data.</text>
</comment>
<evidence type="ECO:0000313" key="2">
    <source>
        <dbReference type="Proteomes" id="UP000580250"/>
    </source>
</evidence>
<accession>A0A6V7U7F3</accession>
<reference evidence="1 2" key="1">
    <citation type="submission" date="2020-08" db="EMBL/GenBank/DDBJ databases">
        <authorList>
            <person name="Koutsovoulos G."/>
            <person name="Danchin GJ E."/>
        </authorList>
    </citation>
    <scope>NUCLEOTIDE SEQUENCE [LARGE SCALE GENOMIC DNA]</scope>
</reference>
<name>A0A6V7U7F3_MELEN</name>
<dbReference type="EMBL" id="CAJEWN010000041">
    <property type="protein sequence ID" value="CAD2148437.1"/>
    <property type="molecule type" value="Genomic_DNA"/>
</dbReference>